<feature type="transmembrane region" description="Helical" evidence="5">
    <location>
        <begin position="213"/>
        <end position="231"/>
    </location>
</feature>
<keyword evidence="2 5" id="KW-0812">Transmembrane</keyword>
<dbReference type="Proteomes" id="UP001296873">
    <property type="component" value="Unassembled WGS sequence"/>
</dbReference>
<dbReference type="InterPro" id="IPR037185">
    <property type="entry name" value="EmrE-like"/>
</dbReference>
<feature type="transmembrane region" description="Helical" evidence="5">
    <location>
        <begin position="268"/>
        <end position="285"/>
    </location>
</feature>
<organism evidence="7 8">
    <name type="scientific">Rhodovibrio sodomensis</name>
    <dbReference type="NCBI Taxonomy" id="1088"/>
    <lineage>
        <taxon>Bacteria</taxon>
        <taxon>Pseudomonadati</taxon>
        <taxon>Pseudomonadota</taxon>
        <taxon>Alphaproteobacteria</taxon>
        <taxon>Rhodospirillales</taxon>
        <taxon>Rhodovibrionaceae</taxon>
        <taxon>Rhodovibrio</taxon>
    </lineage>
</organism>
<evidence type="ECO:0000256" key="2">
    <source>
        <dbReference type="ARBA" id="ARBA00022692"/>
    </source>
</evidence>
<accession>A0ABS1DNH0</accession>
<feature type="transmembrane region" description="Helical" evidence="5">
    <location>
        <begin position="151"/>
        <end position="169"/>
    </location>
</feature>
<comment type="subcellular location">
    <subcellularLocation>
        <location evidence="1">Membrane</location>
        <topology evidence="1">Multi-pass membrane protein</topology>
    </subcellularLocation>
</comment>
<dbReference type="InterPro" id="IPR000620">
    <property type="entry name" value="EamA_dom"/>
</dbReference>
<comment type="caution">
    <text evidence="7">The sequence shown here is derived from an EMBL/GenBank/DDBJ whole genome shotgun (WGS) entry which is preliminary data.</text>
</comment>
<dbReference type="Gene3D" id="1.10.3730.20">
    <property type="match status" value="1"/>
</dbReference>
<feature type="domain" description="EamA" evidence="6">
    <location>
        <begin position="154"/>
        <end position="284"/>
    </location>
</feature>
<evidence type="ECO:0000256" key="5">
    <source>
        <dbReference type="SAM" id="Phobius"/>
    </source>
</evidence>
<feature type="transmembrane region" description="Helical" evidence="5">
    <location>
        <begin position="46"/>
        <end position="65"/>
    </location>
</feature>
<dbReference type="RefSeq" id="WP_200344374.1">
    <property type="nucleotide sequence ID" value="NZ_NRRL01000197.1"/>
</dbReference>
<proteinExistence type="predicted"/>
<dbReference type="PANTHER" id="PTHR32322:SF9">
    <property type="entry name" value="AMINO-ACID METABOLITE EFFLUX PUMP-RELATED"/>
    <property type="match status" value="1"/>
</dbReference>
<evidence type="ECO:0000256" key="3">
    <source>
        <dbReference type="ARBA" id="ARBA00022989"/>
    </source>
</evidence>
<evidence type="ECO:0000313" key="8">
    <source>
        <dbReference type="Proteomes" id="UP001296873"/>
    </source>
</evidence>
<gene>
    <name evidence="7" type="ORF">CKO28_26060</name>
</gene>
<protein>
    <recommendedName>
        <fullName evidence="6">EamA domain-containing protein</fullName>
    </recommendedName>
</protein>
<name>A0ABS1DNH0_9PROT</name>
<evidence type="ECO:0000313" key="7">
    <source>
        <dbReference type="EMBL" id="MBK1671467.1"/>
    </source>
</evidence>
<feature type="transmembrane region" description="Helical" evidence="5">
    <location>
        <begin position="181"/>
        <end position="201"/>
    </location>
</feature>
<evidence type="ECO:0000256" key="1">
    <source>
        <dbReference type="ARBA" id="ARBA00004141"/>
    </source>
</evidence>
<dbReference type="InterPro" id="IPR050638">
    <property type="entry name" value="AA-Vitamin_Transporters"/>
</dbReference>
<dbReference type="EMBL" id="NRRL01000197">
    <property type="protein sequence ID" value="MBK1671467.1"/>
    <property type="molecule type" value="Genomic_DNA"/>
</dbReference>
<feature type="transmembrane region" description="Helical" evidence="5">
    <location>
        <begin position="77"/>
        <end position="95"/>
    </location>
</feature>
<keyword evidence="4 5" id="KW-0472">Membrane</keyword>
<feature type="transmembrane region" description="Helical" evidence="5">
    <location>
        <begin position="243"/>
        <end position="262"/>
    </location>
</feature>
<sequence length="293" mass="29106">MTRQPAAQSAPITASLTVVALCAFAGNSLLCRLALAEGTIGAGAFTSVRVATGALTLAAILALSGQRLRLGAVDPRAAGALLVYMVGFSFAYLQLHAGTGALLLFGTVQVTMLGAALLQGERFPRLAWLGMALAVAGLAVLLWPGAAAPDAGAAVMMAAAGVGWGLYSLRGRHATAPLAATARSFVWAAPAAVAVGAGTLLGNAEMTPTAPGLLLATASGALASGAGYVIWYAALRGLTAGRAASAQLAVPAIAALAGAVLLAEPITWRLLLSAALTLCGIALALQRRRAMTG</sequence>
<dbReference type="Pfam" id="PF00892">
    <property type="entry name" value="EamA"/>
    <property type="match status" value="1"/>
</dbReference>
<reference evidence="7 8" key="1">
    <citation type="journal article" date="2020" name="Microorganisms">
        <title>Osmotic Adaptation and Compatible Solute Biosynthesis of Phototrophic Bacteria as Revealed from Genome Analyses.</title>
        <authorList>
            <person name="Imhoff J.F."/>
            <person name="Rahn T."/>
            <person name="Kunzel S."/>
            <person name="Keller A."/>
            <person name="Neulinger S.C."/>
        </authorList>
    </citation>
    <scope>NUCLEOTIDE SEQUENCE [LARGE SCALE GENOMIC DNA]</scope>
    <source>
        <strain evidence="7 8">DSM 9895</strain>
    </source>
</reference>
<evidence type="ECO:0000259" key="6">
    <source>
        <dbReference type="Pfam" id="PF00892"/>
    </source>
</evidence>
<dbReference type="PANTHER" id="PTHR32322">
    <property type="entry name" value="INNER MEMBRANE TRANSPORTER"/>
    <property type="match status" value="1"/>
</dbReference>
<evidence type="ECO:0000256" key="4">
    <source>
        <dbReference type="ARBA" id="ARBA00023136"/>
    </source>
</evidence>
<keyword evidence="3 5" id="KW-1133">Transmembrane helix</keyword>
<feature type="transmembrane region" description="Helical" evidence="5">
    <location>
        <begin position="126"/>
        <end position="145"/>
    </location>
</feature>
<dbReference type="SUPFAM" id="SSF103481">
    <property type="entry name" value="Multidrug resistance efflux transporter EmrE"/>
    <property type="match status" value="2"/>
</dbReference>
<keyword evidence="8" id="KW-1185">Reference proteome</keyword>